<protein>
    <recommendedName>
        <fullName evidence="3">Osmotically inducible protein OsmC</fullName>
    </recommendedName>
</protein>
<gene>
    <name evidence="1" type="ORF">GCM10007384_39540</name>
</gene>
<dbReference type="AlphaFoldDB" id="A0A918JY70"/>
<evidence type="ECO:0000313" key="1">
    <source>
        <dbReference type="EMBL" id="GGX35515.1"/>
    </source>
</evidence>
<reference evidence="1 2" key="1">
    <citation type="journal article" date="2014" name="Int. J. Syst. Evol. Microbiol.">
        <title>Complete genome sequence of Corynebacterium casei LMG S-19264T (=DSM 44701T), isolated from a smear-ripened cheese.</title>
        <authorList>
            <consortium name="US DOE Joint Genome Institute (JGI-PGF)"/>
            <person name="Walter F."/>
            <person name="Albersmeier A."/>
            <person name="Kalinowski J."/>
            <person name="Ruckert C."/>
        </authorList>
    </citation>
    <scope>NUCLEOTIDE SEQUENCE [LARGE SCALE GENOMIC DNA]</scope>
    <source>
        <strain evidence="1 2">KCTC 12285</strain>
    </source>
</reference>
<dbReference type="EMBL" id="BMWS01000062">
    <property type="protein sequence ID" value="GGX35515.1"/>
    <property type="molecule type" value="Genomic_DNA"/>
</dbReference>
<dbReference type="RefSeq" id="WP_027414008.1">
    <property type="nucleotide sequence ID" value="NZ_BMWS01000062.1"/>
</dbReference>
<dbReference type="Proteomes" id="UP000601108">
    <property type="component" value="Unassembled WGS sequence"/>
</dbReference>
<dbReference type="SUPFAM" id="SSF82784">
    <property type="entry name" value="OsmC-like"/>
    <property type="match status" value="1"/>
</dbReference>
<evidence type="ECO:0008006" key="3">
    <source>
        <dbReference type="Google" id="ProtNLM"/>
    </source>
</evidence>
<dbReference type="Gene3D" id="3.30.300.20">
    <property type="match status" value="1"/>
</dbReference>
<dbReference type="InterPro" id="IPR015946">
    <property type="entry name" value="KH_dom-like_a/b"/>
</dbReference>
<name>A0A918JY70_9FLAO</name>
<dbReference type="InterPro" id="IPR003718">
    <property type="entry name" value="OsmC/Ohr_fam"/>
</dbReference>
<sequence>MGKTINVKYVGKDNSSIHTSLNEATFKVNNIDYSPIDLLISSYASCLMETVDYEARKKGFDSTVTKCEISYEMSDDDSRINSCSIFLFFEGDFDIKKENFLETASKTKCKVGKSLSSDIKKSFRFFYKTMSKACFHK</sequence>
<comment type="caution">
    <text evidence="1">The sequence shown here is derived from an EMBL/GenBank/DDBJ whole genome shotgun (WGS) entry which is preliminary data.</text>
</comment>
<dbReference type="InterPro" id="IPR036102">
    <property type="entry name" value="OsmC/Ohrsf"/>
</dbReference>
<accession>A0A918JY70</accession>
<evidence type="ECO:0000313" key="2">
    <source>
        <dbReference type="Proteomes" id="UP000601108"/>
    </source>
</evidence>
<organism evidence="1 2">
    <name type="scientific">Aquimarina muelleri</name>
    <dbReference type="NCBI Taxonomy" id="279356"/>
    <lineage>
        <taxon>Bacteria</taxon>
        <taxon>Pseudomonadati</taxon>
        <taxon>Bacteroidota</taxon>
        <taxon>Flavobacteriia</taxon>
        <taxon>Flavobacteriales</taxon>
        <taxon>Flavobacteriaceae</taxon>
        <taxon>Aquimarina</taxon>
    </lineage>
</organism>
<dbReference type="Pfam" id="PF02566">
    <property type="entry name" value="OsmC"/>
    <property type="match status" value="1"/>
</dbReference>
<proteinExistence type="predicted"/>
<keyword evidence="2" id="KW-1185">Reference proteome</keyword>